<protein>
    <submittedName>
        <fullName evidence="2">Uncharacterized protein</fullName>
    </submittedName>
</protein>
<dbReference type="OrthoDB" id="123178at2"/>
<evidence type="ECO:0000256" key="1">
    <source>
        <dbReference type="SAM" id="MobiDB-lite"/>
    </source>
</evidence>
<sequence length="172" mass="19146">MRNQETPRPDEGTLSTDDLAATRQGTGDEAPGSPSAPPEFPGEATTIDREAGKARETRETRETREEDGGRASTGERRGAELAEENEPLLGDGQEEFRARWRKIQSNFVDDPQDAVNAADQLVAETMQALATTFSDHKRGLEGQWHRGEEVATEDLRVALQRYRSFFNRLLST</sequence>
<proteinExistence type="predicted"/>
<accession>A0A3B0B0L1</accession>
<feature type="region of interest" description="Disordered" evidence="1">
    <location>
        <begin position="1"/>
        <end position="92"/>
    </location>
</feature>
<organism evidence="2 3">
    <name type="scientific">Streptomyces klenkii</name>
    <dbReference type="NCBI Taxonomy" id="1420899"/>
    <lineage>
        <taxon>Bacteria</taxon>
        <taxon>Bacillati</taxon>
        <taxon>Actinomycetota</taxon>
        <taxon>Actinomycetes</taxon>
        <taxon>Kitasatosporales</taxon>
        <taxon>Streptomycetaceae</taxon>
        <taxon>Streptomyces</taxon>
    </lineage>
</organism>
<feature type="compositionally biased region" description="Basic and acidic residues" evidence="1">
    <location>
        <begin position="1"/>
        <end position="11"/>
    </location>
</feature>
<name>A0A3B0B0L1_9ACTN</name>
<dbReference type="EMBL" id="RBAM01000010">
    <property type="protein sequence ID" value="RKN65949.1"/>
    <property type="molecule type" value="Genomic_DNA"/>
</dbReference>
<keyword evidence="3" id="KW-1185">Reference proteome</keyword>
<reference evidence="2 3" key="1">
    <citation type="journal article" date="2015" name="Antonie Van Leeuwenhoek">
        <title>Streptomyces klenkii sp. nov., isolated from deep marine sediment.</title>
        <authorList>
            <person name="Veyisoglu A."/>
            <person name="Sahin N."/>
        </authorList>
    </citation>
    <scope>NUCLEOTIDE SEQUENCE [LARGE SCALE GENOMIC DNA]</scope>
    <source>
        <strain evidence="2 3">KCTC 29202</strain>
    </source>
</reference>
<evidence type="ECO:0000313" key="2">
    <source>
        <dbReference type="EMBL" id="RKN65949.1"/>
    </source>
</evidence>
<evidence type="ECO:0000313" key="3">
    <source>
        <dbReference type="Proteomes" id="UP000270343"/>
    </source>
</evidence>
<dbReference type="AlphaFoldDB" id="A0A3B0B0L1"/>
<dbReference type="RefSeq" id="WP_120757675.1">
    <property type="nucleotide sequence ID" value="NZ_RBAM01000010.1"/>
</dbReference>
<gene>
    <name evidence="2" type="ORF">D7231_24410</name>
</gene>
<comment type="caution">
    <text evidence="2">The sequence shown here is derived from an EMBL/GenBank/DDBJ whole genome shotgun (WGS) entry which is preliminary data.</text>
</comment>
<dbReference type="Proteomes" id="UP000270343">
    <property type="component" value="Unassembled WGS sequence"/>
</dbReference>
<feature type="compositionally biased region" description="Basic and acidic residues" evidence="1">
    <location>
        <begin position="46"/>
        <end position="80"/>
    </location>
</feature>